<sequence length="679" mass="78274">MAKRLSKVTELREKSELNCMMGLFNILESSQVRANRKLISNARPVKKHILVDYPRKPDQIASFDEECRKIQNEGEMASVSLDATSAIEKHKHRRARKKIQKDYKSSLYHLNNEAGSTHPRSSTSEDMSLNELTIAAILRASYNQDDPKESKLSEGIRRSIHLDQVDDFNMRQVQMSAKLFVDQMFINRNFICKEGSPSESKPFSKSLEILNSNKDKEPKNVPPFHTTKDAKFFELESKKMNEHSKKIVILKPATTQNRESSENVECHCSSLQPHQKLGLKVHNDKSTSFSFKEMKRKLKSTFGGNINEPNKFNMGPVDDDTVRKKLDFSSVKFVKKQEFDVVLEGKRHLSERLKNLNEVGNPTSKVSSKTLERILSSPEHNPSQITEVTISSDYHKKYIKEVMYNMESNGESRIVEMDCIRKPEIYITEVPSEKTRGDFTEVDDFQSPPSSINELSGSDSNKYQEEHQSPVSVLEPFFTEDSNSPTSIMFRTERKPLVKRRLDFEDLSISENDSIDEHDCISSYVYLVMKASCLNWDQISETRPSSDQELIHASLFDEVDFPFPTDSRFDSKLLFDHINEVLLHAYESRFCSPFWLSFVKSRTRSLPLENLVLDEIMKEAEFYLLPRTEKKTLDQLVSKDLAGSTSWLNVRQDVEEIVVDISEDVLEESILDMLLEFYT</sequence>
<dbReference type="PANTHER" id="PTHR47212:SF4">
    <property type="entry name" value="ADHESIN-LIKE PROTEIN, PUTATIVE (DUF3741)-RELATED"/>
    <property type="match status" value="1"/>
</dbReference>
<reference evidence="3 4" key="1">
    <citation type="submission" date="2024-12" db="EMBL/GenBank/DDBJ databases">
        <title>The unique morphological basis and parallel evolutionary history of personate flowers in Penstemon.</title>
        <authorList>
            <person name="Depatie T.H."/>
            <person name="Wessinger C.A."/>
        </authorList>
    </citation>
    <scope>NUCLEOTIDE SEQUENCE [LARGE SCALE GENOMIC DNA]</scope>
    <source>
        <strain evidence="3">WTNN_2</strain>
        <tissue evidence="3">Leaf</tissue>
    </source>
</reference>
<accession>A0ABD3S0N0</accession>
<proteinExistence type="predicted"/>
<evidence type="ECO:0000313" key="4">
    <source>
        <dbReference type="Proteomes" id="UP001634393"/>
    </source>
</evidence>
<evidence type="ECO:0000313" key="3">
    <source>
        <dbReference type="EMBL" id="KAL3818049.1"/>
    </source>
</evidence>
<feature type="compositionally biased region" description="Polar residues" evidence="1">
    <location>
        <begin position="447"/>
        <end position="461"/>
    </location>
</feature>
<organism evidence="3 4">
    <name type="scientific">Penstemon smallii</name>
    <dbReference type="NCBI Taxonomy" id="265156"/>
    <lineage>
        <taxon>Eukaryota</taxon>
        <taxon>Viridiplantae</taxon>
        <taxon>Streptophyta</taxon>
        <taxon>Embryophyta</taxon>
        <taxon>Tracheophyta</taxon>
        <taxon>Spermatophyta</taxon>
        <taxon>Magnoliopsida</taxon>
        <taxon>eudicotyledons</taxon>
        <taxon>Gunneridae</taxon>
        <taxon>Pentapetalae</taxon>
        <taxon>asterids</taxon>
        <taxon>lamiids</taxon>
        <taxon>Lamiales</taxon>
        <taxon>Plantaginaceae</taxon>
        <taxon>Cheloneae</taxon>
        <taxon>Penstemon</taxon>
    </lineage>
</organism>
<evidence type="ECO:0000256" key="1">
    <source>
        <dbReference type="SAM" id="MobiDB-lite"/>
    </source>
</evidence>
<dbReference type="Proteomes" id="UP001634393">
    <property type="component" value="Unassembled WGS sequence"/>
</dbReference>
<dbReference type="AlphaFoldDB" id="A0ABD3S0N0"/>
<name>A0ABD3S0N0_9LAMI</name>
<dbReference type="PANTHER" id="PTHR47212">
    <property type="entry name" value="ADHESIN-LIKE PROTEIN, PUTATIVE (DUF3741)-RELATED"/>
    <property type="match status" value="1"/>
</dbReference>
<evidence type="ECO:0000259" key="2">
    <source>
        <dbReference type="Pfam" id="PF14309"/>
    </source>
</evidence>
<gene>
    <name evidence="3" type="ORF">ACJIZ3_003954</name>
</gene>
<dbReference type="EMBL" id="JBJXBP010000007">
    <property type="protein sequence ID" value="KAL3818049.1"/>
    <property type="molecule type" value="Genomic_DNA"/>
</dbReference>
<comment type="caution">
    <text evidence="3">The sequence shown here is derived from an EMBL/GenBank/DDBJ whole genome shotgun (WGS) entry which is preliminary data.</text>
</comment>
<feature type="domain" description="DUF4378" evidence="2">
    <location>
        <begin position="523"/>
        <end position="668"/>
    </location>
</feature>
<feature type="region of interest" description="Disordered" evidence="1">
    <location>
        <begin position="437"/>
        <end position="470"/>
    </location>
</feature>
<dbReference type="Pfam" id="PF14309">
    <property type="entry name" value="DUF4378"/>
    <property type="match status" value="1"/>
</dbReference>
<keyword evidence="4" id="KW-1185">Reference proteome</keyword>
<dbReference type="InterPro" id="IPR025486">
    <property type="entry name" value="DUF4378"/>
</dbReference>
<protein>
    <recommendedName>
        <fullName evidence="2">DUF4378 domain-containing protein</fullName>
    </recommendedName>
</protein>